<evidence type="ECO:0000313" key="2">
    <source>
        <dbReference type="Proteomes" id="UP001151760"/>
    </source>
</evidence>
<dbReference type="EMBL" id="BQNB010012181">
    <property type="protein sequence ID" value="GJT00251.1"/>
    <property type="molecule type" value="Genomic_DNA"/>
</dbReference>
<dbReference type="Proteomes" id="UP001151760">
    <property type="component" value="Unassembled WGS sequence"/>
</dbReference>
<keyword evidence="2" id="KW-1185">Reference proteome</keyword>
<protein>
    <recommendedName>
        <fullName evidence="3">Transposase</fullName>
    </recommendedName>
</protein>
<proteinExistence type="predicted"/>
<reference evidence="1" key="2">
    <citation type="submission" date="2022-01" db="EMBL/GenBank/DDBJ databases">
        <authorList>
            <person name="Yamashiro T."/>
            <person name="Shiraishi A."/>
            <person name="Satake H."/>
            <person name="Nakayama K."/>
        </authorList>
    </citation>
    <scope>NUCLEOTIDE SEQUENCE</scope>
</reference>
<organism evidence="1 2">
    <name type="scientific">Tanacetum coccineum</name>
    <dbReference type="NCBI Taxonomy" id="301880"/>
    <lineage>
        <taxon>Eukaryota</taxon>
        <taxon>Viridiplantae</taxon>
        <taxon>Streptophyta</taxon>
        <taxon>Embryophyta</taxon>
        <taxon>Tracheophyta</taxon>
        <taxon>Spermatophyta</taxon>
        <taxon>Magnoliopsida</taxon>
        <taxon>eudicotyledons</taxon>
        <taxon>Gunneridae</taxon>
        <taxon>Pentapetalae</taxon>
        <taxon>asterids</taxon>
        <taxon>campanulids</taxon>
        <taxon>Asterales</taxon>
        <taxon>Asteraceae</taxon>
        <taxon>Asteroideae</taxon>
        <taxon>Anthemideae</taxon>
        <taxon>Anthemidinae</taxon>
        <taxon>Tanacetum</taxon>
    </lineage>
</organism>
<evidence type="ECO:0008006" key="3">
    <source>
        <dbReference type="Google" id="ProtNLM"/>
    </source>
</evidence>
<sequence>MPTEMELTLEQTQQGVSYEVSVDPHGFEGYLNMVVKEYWTDVNMHVPLEEIKVHKTLRFVEELVEIIDGEVKSLKRSSISIVKVCWDSKRGHEDFMRTNYSHLLIEQVIVGSYGENGNRNAWRQNKNQAFYAGNGNNDSNQIVQRVLQTESTQGKANVHSMKDEAGSILKDEENNFLLDNSHGEETMEELTVAVMLMAQIQPADGNAETVPSYDAKAVSEVNASSKVHEQVSHVKCKTIIQTSDDDQIDSNIISDDPYVENNGGTFDHDSNAHDEYHEMLA</sequence>
<accession>A0ABQ5AD34</accession>
<evidence type="ECO:0000313" key="1">
    <source>
        <dbReference type="EMBL" id="GJT00251.1"/>
    </source>
</evidence>
<name>A0ABQ5AD34_9ASTR</name>
<gene>
    <name evidence="1" type="ORF">Tco_0821420</name>
</gene>
<reference evidence="1" key="1">
    <citation type="journal article" date="2022" name="Int. J. Mol. Sci.">
        <title>Draft Genome of Tanacetum Coccineum: Genomic Comparison of Closely Related Tanacetum-Family Plants.</title>
        <authorList>
            <person name="Yamashiro T."/>
            <person name="Shiraishi A."/>
            <person name="Nakayama K."/>
            <person name="Satake H."/>
        </authorList>
    </citation>
    <scope>NUCLEOTIDE SEQUENCE</scope>
</reference>
<comment type="caution">
    <text evidence="1">The sequence shown here is derived from an EMBL/GenBank/DDBJ whole genome shotgun (WGS) entry which is preliminary data.</text>
</comment>